<organism evidence="1 2">
    <name type="scientific">Nepenthes gracilis</name>
    <name type="common">Slender pitcher plant</name>
    <dbReference type="NCBI Taxonomy" id="150966"/>
    <lineage>
        <taxon>Eukaryota</taxon>
        <taxon>Viridiplantae</taxon>
        <taxon>Streptophyta</taxon>
        <taxon>Embryophyta</taxon>
        <taxon>Tracheophyta</taxon>
        <taxon>Spermatophyta</taxon>
        <taxon>Magnoliopsida</taxon>
        <taxon>eudicotyledons</taxon>
        <taxon>Gunneridae</taxon>
        <taxon>Pentapetalae</taxon>
        <taxon>Caryophyllales</taxon>
        <taxon>Nepenthaceae</taxon>
        <taxon>Nepenthes</taxon>
    </lineage>
</organism>
<reference evidence="1" key="1">
    <citation type="submission" date="2023-05" db="EMBL/GenBank/DDBJ databases">
        <title>Nepenthes gracilis genome sequencing.</title>
        <authorList>
            <person name="Fukushima K."/>
        </authorList>
    </citation>
    <scope>NUCLEOTIDE SEQUENCE</scope>
    <source>
        <strain evidence="1">SING2019-196</strain>
    </source>
</reference>
<proteinExistence type="predicted"/>
<name>A0AAD3Y0W0_NEPGR</name>
<protein>
    <submittedName>
        <fullName evidence="1">Uncharacterized protein</fullName>
    </submittedName>
</protein>
<dbReference type="Proteomes" id="UP001279734">
    <property type="component" value="Unassembled WGS sequence"/>
</dbReference>
<dbReference type="EMBL" id="BSYO01000029">
    <property type="protein sequence ID" value="GMH25137.1"/>
    <property type="molecule type" value="Genomic_DNA"/>
</dbReference>
<evidence type="ECO:0000313" key="1">
    <source>
        <dbReference type="EMBL" id="GMH25137.1"/>
    </source>
</evidence>
<gene>
    <name evidence="1" type="ORF">Nepgr_026980</name>
</gene>
<keyword evidence="2" id="KW-1185">Reference proteome</keyword>
<accession>A0AAD3Y0W0</accession>
<comment type="caution">
    <text evidence="1">The sequence shown here is derived from an EMBL/GenBank/DDBJ whole genome shotgun (WGS) entry which is preliminary data.</text>
</comment>
<dbReference type="AlphaFoldDB" id="A0AAD3Y0W0"/>
<sequence>MEDCKTLQWEIEELIRRDYLTRFVKGLGQSSGIMDGEGLEPYPPRNRVVVGVVNMITTRPTKNPIDEKE</sequence>
<evidence type="ECO:0000313" key="2">
    <source>
        <dbReference type="Proteomes" id="UP001279734"/>
    </source>
</evidence>